<proteinExistence type="predicted"/>
<dbReference type="KEGG" id="ttm:Tthe_0298"/>
<dbReference type="Pfam" id="PF18555">
    <property type="entry name" value="MobL"/>
    <property type="match status" value="1"/>
</dbReference>
<evidence type="ECO:0000256" key="1">
    <source>
        <dbReference type="SAM" id="MobiDB-lite"/>
    </source>
</evidence>
<reference evidence="2 3" key="1">
    <citation type="submission" date="2010-08" db="EMBL/GenBank/DDBJ databases">
        <title>Complete sequence of Thermoanaerobacterium thermosaccharolyticum DSM 571.</title>
        <authorList>
            <consortium name="US DOE Joint Genome Institute"/>
            <person name="Lucas S."/>
            <person name="Copeland A."/>
            <person name="Lapidus A."/>
            <person name="Cheng J.-F."/>
            <person name="Bruce D."/>
            <person name="Goodwin L."/>
            <person name="Pitluck S."/>
            <person name="Teshima H."/>
            <person name="Detter J.C."/>
            <person name="Han C."/>
            <person name="Tapia R."/>
            <person name="Land M."/>
            <person name="Hauser L."/>
            <person name="Chang Y.-J."/>
            <person name="Jeffries C."/>
            <person name="Kyrpides N."/>
            <person name="Ivanova N."/>
            <person name="Mikhailova N."/>
            <person name="Hemme C.L."/>
            <person name="Woyke T."/>
        </authorList>
    </citation>
    <scope>NUCLEOTIDE SEQUENCE [LARGE SCALE GENOMIC DNA]</scope>
    <source>
        <strain evidence="3">ATCC 7956 / DSM 571 / NCIMB 9385 / NCA 3814 / NCTC 13789 / WDCM 00135 / 2032</strain>
    </source>
</reference>
<name>D9TQP4_THETC</name>
<dbReference type="InterPro" id="IPR041073">
    <property type="entry name" value="MobL"/>
</dbReference>
<keyword evidence="3" id="KW-1185">Reference proteome</keyword>
<dbReference type="AlphaFoldDB" id="D9TQP4"/>
<evidence type="ECO:0000313" key="3">
    <source>
        <dbReference type="Proteomes" id="UP000001626"/>
    </source>
</evidence>
<feature type="compositionally biased region" description="Basic and acidic residues" evidence="1">
    <location>
        <begin position="379"/>
        <end position="399"/>
    </location>
</feature>
<dbReference type="Proteomes" id="UP000001626">
    <property type="component" value="Chromosome"/>
</dbReference>
<dbReference type="OrthoDB" id="1775746at2"/>
<dbReference type="GeneID" id="93863185"/>
<dbReference type="RefSeq" id="WP_013296849.1">
    <property type="nucleotide sequence ID" value="NC_014410.1"/>
</dbReference>
<feature type="region of interest" description="Disordered" evidence="1">
    <location>
        <begin position="376"/>
        <end position="399"/>
    </location>
</feature>
<sequence>MSHSPFVMKIAFYPLSAKNQARNSAHVKYIATRPGADRGEIEIEDELVLDSPEYHAKYMDERPGSHGLFTDSEKIPDLKEIQQELKSHKGTVWRMVLSLKEEDAVRLGYTSRDAWEKTLRASMPEAASKMGIAESNLRWAAAFHQAHGHPHVHVIMWEKEPRRLRGVLSKGEREDIRKVFIREIYAKERLELTAEKSAIRDLIRDTARSDILTLLKEVNGAKVEIKALDGERTVLPPTLEHHAREELLRKLKELSFIMPSKGRISFAYMPKDVKERANEISDWLLKQPGFSESVEKYKELAKELASYYTSNPEALGKVAQKAYEDIQKRVSQIVLKGATTLQKEKTIDTTRLTNSVWRSAWRALERERLRAEAQGTIAAKKEMEKKRKAVERRSESREV</sequence>
<dbReference type="NCBIfam" id="NF041499">
    <property type="entry name" value="MobP3"/>
    <property type="match status" value="1"/>
</dbReference>
<accession>D9TQP4</accession>
<dbReference type="InterPro" id="IPR048102">
    <property type="entry name" value="MobP3"/>
</dbReference>
<dbReference type="HOGENOM" id="CLU_667033_0_0_9"/>
<gene>
    <name evidence="2" type="ordered locus">Tthe_0298</name>
</gene>
<evidence type="ECO:0000313" key="2">
    <source>
        <dbReference type="EMBL" id="ADL67870.1"/>
    </source>
</evidence>
<dbReference type="STRING" id="580327.Tthe_0298"/>
<dbReference type="eggNOG" id="COG0790">
    <property type="taxonomic scope" value="Bacteria"/>
</dbReference>
<protein>
    <submittedName>
        <fullName evidence="2">Relaxase/mobilization nuclease family protein</fullName>
    </submittedName>
</protein>
<organism evidence="2 3">
    <name type="scientific">Thermoanaerobacterium thermosaccharolyticum (strain ATCC 7956 / DSM 571 / NCIMB 9385 / NCA 3814 / NCTC 13789 / WDCM 00135 / 2032)</name>
    <name type="common">Clostridium thermosaccharolyticum</name>
    <dbReference type="NCBI Taxonomy" id="580327"/>
    <lineage>
        <taxon>Bacteria</taxon>
        <taxon>Bacillati</taxon>
        <taxon>Bacillota</taxon>
        <taxon>Clostridia</taxon>
        <taxon>Thermoanaerobacterales</taxon>
        <taxon>Thermoanaerobacteraceae</taxon>
        <taxon>Thermoanaerobacterium</taxon>
    </lineage>
</organism>
<dbReference type="EMBL" id="CP002171">
    <property type="protein sequence ID" value="ADL67870.1"/>
    <property type="molecule type" value="Genomic_DNA"/>
</dbReference>